<organism evidence="1 2">
    <name type="scientific">Strongyloides papillosus</name>
    <name type="common">Intestinal threadworm</name>
    <dbReference type="NCBI Taxonomy" id="174720"/>
    <lineage>
        <taxon>Eukaryota</taxon>
        <taxon>Metazoa</taxon>
        <taxon>Ecdysozoa</taxon>
        <taxon>Nematoda</taxon>
        <taxon>Chromadorea</taxon>
        <taxon>Rhabditida</taxon>
        <taxon>Tylenchina</taxon>
        <taxon>Panagrolaimomorpha</taxon>
        <taxon>Strongyloidoidea</taxon>
        <taxon>Strongyloididae</taxon>
        <taxon>Strongyloides</taxon>
    </lineage>
</organism>
<dbReference type="Proteomes" id="UP000046392">
    <property type="component" value="Unplaced"/>
</dbReference>
<name>A0A0N5CAN3_STREA</name>
<keyword evidence="1" id="KW-1185">Reference proteome</keyword>
<dbReference type="AlphaFoldDB" id="A0A0N5CAN3"/>
<evidence type="ECO:0000313" key="1">
    <source>
        <dbReference type="Proteomes" id="UP000046392"/>
    </source>
</evidence>
<proteinExistence type="predicted"/>
<sequence length="228" mass="26555">MHDNEKVSVNDMKTILSNQPKINFENNNFISFLLEDGTEKLSDDDKIYLANKYSSLFQFIIINFPNVNELRIINGFDNISNSSGSIFYDILKYAEKYNFSNHGIFDGLTNLNEICLYIRSNIKYDNLSNINDSIKDFLDYIVKIKDVRLIIDFECGDNDSLANALKMLNYGKTINLNILMDHDYDWDKYLKENNYNLSDGRINIKNETKSLMVSINEINDFIKTLKIL</sequence>
<reference evidence="2" key="1">
    <citation type="submission" date="2017-02" db="UniProtKB">
        <authorList>
            <consortium name="WormBaseParasite"/>
        </authorList>
    </citation>
    <scope>IDENTIFICATION</scope>
</reference>
<dbReference type="WBParaSite" id="SPAL_0001495300.1">
    <property type="protein sequence ID" value="SPAL_0001495300.1"/>
    <property type="gene ID" value="SPAL_0001495300"/>
</dbReference>
<protein>
    <submittedName>
        <fullName evidence="2">AP_endonuc_2 domain-containing protein</fullName>
    </submittedName>
</protein>
<accession>A0A0N5CAN3</accession>
<evidence type="ECO:0000313" key="2">
    <source>
        <dbReference type="WBParaSite" id="SPAL_0001495300.1"/>
    </source>
</evidence>